<comment type="caution">
    <text evidence="1">The sequence shown here is derived from an EMBL/GenBank/DDBJ whole genome shotgun (WGS) entry which is preliminary data.</text>
</comment>
<dbReference type="NCBIfam" id="TIGR01644">
    <property type="entry name" value="phage_P2_V"/>
    <property type="match status" value="1"/>
</dbReference>
<gene>
    <name evidence="1" type="ORF">H9874_00515</name>
</gene>
<reference evidence="1" key="1">
    <citation type="journal article" date="2021" name="PeerJ">
        <title>Extensive microbial diversity within the chicken gut microbiome revealed by metagenomics and culture.</title>
        <authorList>
            <person name="Gilroy R."/>
            <person name="Ravi A."/>
            <person name="Getino M."/>
            <person name="Pursley I."/>
            <person name="Horton D.L."/>
            <person name="Alikhan N.F."/>
            <person name="Baker D."/>
            <person name="Gharbi K."/>
            <person name="Hall N."/>
            <person name="Watson M."/>
            <person name="Adriaenssens E.M."/>
            <person name="Foster-Nyarko E."/>
            <person name="Jarju S."/>
            <person name="Secka A."/>
            <person name="Antonio M."/>
            <person name="Oren A."/>
            <person name="Chaudhuri R.R."/>
            <person name="La Ragione R."/>
            <person name="Hildebrand F."/>
            <person name="Pallen M.J."/>
        </authorList>
    </citation>
    <scope>NUCLEOTIDE SEQUENCE</scope>
    <source>
        <strain evidence="1">ChiSxjej5B17-1746</strain>
    </source>
</reference>
<dbReference type="AlphaFoldDB" id="A0A9D1QX31"/>
<dbReference type="Gene3D" id="6.20.150.10">
    <property type="match status" value="1"/>
</dbReference>
<protein>
    <submittedName>
        <fullName evidence="1">Phage baseplate assembly protein V</fullName>
    </submittedName>
</protein>
<evidence type="ECO:0000313" key="2">
    <source>
        <dbReference type="Proteomes" id="UP000824264"/>
    </source>
</evidence>
<dbReference type="InterPro" id="IPR013046">
    <property type="entry name" value="GpV/Gp45"/>
</dbReference>
<dbReference type="EMBL" id="DXGI01000017">
    <property type="protein sequence ID" value="HIW77616.1"/>
    <property type="molecule type" value="Genomic_DNA"/>
</dbReference>
<organism evidence="1 2">
    <name type="scientific">Candidatus Bilophila faecipullorum</name>
    <dbReference type="NCBI Taxonomy" id="2838482"/>
    <lineage>
        <taxon>Bacteria</taxon>
        <taxon>Pseudomonadati</taxon>
        <taxon>Thermodesulfobacteriota</taxon>
        <taxon>Desulfovibrionia</taxon>
        <taxon>Desulfovibrionales</taxon>
        <taxon>Desulfovibrionaceae</taxon>
        <taxon>Bilophila</taxon>
    </lineage>
</organism>
<accession>A0A9D1QX31</accession>
<sequence length="214" mass="22963">MNRTLEESGATFAVGIISAVNAATGWARVRLPAYDNLETAELPVLQRRTHRDKALDLPDVGEQVALILDRRGEDGVVLGAIWSEADPVPQSDGPDVDVRRYEDGTLLRYDRKAHKLTAEVRGSVDIVADGVVRVESKTRLELAAPETDIQTNALSMSGYSGGKTRATGTTRATLRGMFYVVDGDVIADGVSLEHHIHNGVETGSGQSGEPVATE</sequence>
<dbReference type="Proteomes" id="UP000824264">
    <property type="component" value="Unassembled WGS sequence"/>
</dbReference>
<dbReference type="InterPro" id="IPR044033">
    <property type="entry name" value="GpV-like_apex"/>
</dbReference>
<dbReference type="Pfam" id="PF18946">
    <property type="entry name" value="Apex"/>
    <property type="match status" value="1"/>
</dbReference>
<reference evidence="1" key="2">
    <citation type="submission" date="2021-04" db="EMBL/GenBank/DDBJ databases">
        <authorList>
            <person name="Gilroy R."/>
        </authorList>
    </citation>
    <scope>NUCLEOTIDE SEQUENCE</scope>
    <source>
        <strain evidence="1">ChiSxjej5B17-1746</strain>
    </source>
</reference>
<dbReference type="InterPro" id="IPR037026">
    <property type="entry name" value="Vgr_OB-fold_dom_sf"/>
</dbReference>
<evidence type="ECO:0000313" key="1">
    <source>
        <dbReference type="EMBL" id="HIW77616.1"/>
    </source>
</evidence>
<name>A0A9D1QX31_9BACT</name>
<proteinExistence type="predicted"/>
<dbReference type="Gene3D" id="2.40.50.230">
    <property type="entry name" value="Gp5 N-terminal domain"/>
    <property type="match status" value="1"/>
</dbReference>